<dbReference type="AlphaFoldDB" id="E4YBX3"/>
<gene>
    <name evidence="2" type="ORF">GSOID_T00020930001</name>
</gene>
<reference evidence="2" key="1">
    <citation type="journal article" date="2010" name="Science">
        <title>Plasticity of animal genome architecture unmasked by rapid evolution of a pelagic tunicate.</title>
        <authorList>
            <person name="Denoeud F."/>
            <person name="Henriet S."/>
            <person name="Mungpakdee S."/>
            <person name="Aury J.M."/>
            <person name="Da Silva C."/>
            <person name="Brinkmann H."/>
            <person name="Mikhaleva J."/>
            <person name="Olsen L.C."/>
            <person name="Jubin C."/>
            <person name="Canestro C."/>
            <person name="Bouquet J.M."/>
            <person name="Danks G."/>
            <person name="Poulain J."/>
            <person name="Campsteijn C."/>
            <person name="Adamski M."/>
            <person name="Cross I."/>
            <person name="Yadetie F."/>
            <person name="Muffato M."/>
            <person name="Louis A."/>
            <person name="Butcher S."/>
            <person name="Tsagkogeorga G."/>
            <person name="Konrad A."/>
            <person name="Singh S."/>
            <person name="Jensen M.F."/>
            <person name="Cong E.H."/>
            <person name="Eikeseth-Otteraa H."/>
            <person name="Noel B."/>
            <person name="Anthouard V."/>
            <person name="Porcel B.M."/>
            <person name="Kachouri-Lafond R."/>
            <person name="Nishino A."/>
            <person name="Ugolini M."/>
            <person name="Chourrout P."/>
            <person name="Nishida H."/>
            <person name="Aasland R."/>
            <person name="Huzurbazar S."/>
            <person name="Westhof E."/>
            <person name="Delsuc F."/>
            <person name="Lehrach H."/>
            <person name="Reinhardt R."/>
            <person name="Weissenbach J."/>
            <person name="Roy S.W."/>
            <person name="Artiguenave F."/>
            <person name="Postlethwait J.H."/>
            <person name="Manak J.R."/>
            <person name="Thompson E.M."/>
            <person name="Jaillon O."/>
            <person name="Du Pasquier L."/>
            <person name="Boudinot P."/>
            <person name="Liberles D.A."/>
            <person name="Volff J.N."/>
            <person name="Philippe H."/>
            <person name="Lenhard B."/>
            <person name="Roest Crollius H."/>
            <person name="Wincker P."/>
            <person name="Chourrout D."/>
        </authorList>
    </citation>
    <scope>NUCLEOTIDE SEQUENCE [LARGE SCALE GENOMIC DNA]</scope>
</reference>
<organism evidence="2">
    <name type="scientific">Oikopleura dioica</name>
    <name type="common">Tunicate</name>
    <dbReference type="NCBI Taxonomy" id="34765"/>
    <lineage>
        <taxon>Eukaryota</taxon>
        <taxon>Metazoa</taxon>
        <taxon>Chordata</taxon>
        <taxon>Tunicata</taxon>
        <taxon>Appendicularia</taxon>
        <taxon>Copelata</taxon>
        <taxon>Oikopleuridae</taxon>
        <taxon>Oikopleura</taxon>
    </lineage>
</organism>
<feature type="region of interest" description="Disordered" evidence="1">
    <location>
        <begin position="321"/>
        <end position="440"/>
    </location>
</feature>
<proteinExistence type="predicted"/>
<name>E4YBX3_OIKDI</name>
<protein>
    <submittedName>
        <fullName evidence="2">Uncharacterized protein</fullName>
    </submittedName>
</protein>
<evidence type="ECO:0000313" key="2">
    <source>
        <dbReference type="EMBL" id="CBY33060.1"/>
    </source>
</evidence>
<dbReference type="Proteomes" id="UP000011014">
    <property type="component" value="Unassembled WGS sequence"/>
</dbReference>
<dbReference type="EMBL" id="FN654391">
    <property type="protein sequence ID" value="CBY33060.1"/>
    <property type="molecule type" value="Genomic_DNA"/>
</dbReference>
<sequence>MAFETALRLFVPLSHEEVTLTVEHLVAEAFSVAVSDSELPELCDRTLDCMSAFVDSVQHATTLSKEGQVDILNSIPLRRFHETAACLATESCPIDSNLSIAGCGLAGLKREPSFRPHVVQTLHFLLTQLQHGPLRINLANELLRLPRSSFLFLYGYRMLDSSRAVIPSVLTRTRFYKRFEYRVIDELCRIGTLPDSAKPSSPDSLPERYAKPTKCYATLHDEYTAALAAEDEQTRLRDEAGFQQRKKDHVLDSSHEPMSVAMSTCAPSPPLAAYYVAETNQGMIVTRYEPLPTGDERTKVIGAVTTTATPVMEESASMELVPEGDAPAGGPSTSESTDSTDLTPTGIRSVLPLSTSDNVDQLPVRRNGADTGITPRRTTRSMAQSVPSSAEESAPTASQPRDQVPQQGVPVPLPQPDGSSSGSSDSGRDPDPVPNPEPANVTMFRTYEARGLIHQMNNPTRGRRHQKNMGPIGMADTRSVQQYTAASVPGEVPEQHRRVRDRLWQPGSAGTTPPAVYLPSAEFLDAYLKGLSAVVRGVPKVNTPHFGPQPDPIQLQTVVAAYVEANLYVAPSAIRRLLEEFNRSPDIDVKKRILDSDLPDLIQRGSVHLQVLLMKDLSTPLYYRHVIGEADLPVAGELGLYLVDGLTFDQTVEYCHSLLALIGQRAVNMLNRGLVRFLSEEKHSPGFNHFFTKAYGGLGFSTLDVNCGLYALPTELVDGGQVLQMTLYSQPGYNTPGCYLRVHWPLEFKTVGSTHYLEYVEQSSVLLTVLRIFGFTTEVLPADGDIVIDMSVFDESLAPLLAPYADTLLRAEDGYLQRRYPLPERIYYPPHQLPDELQPAAGPAIMRADMTQGDRDHLYAVYRQFLDNSPVMLAYLAEGDQRRRHVRAQTALVGVNPHLYAQSAMESRAAMDRLKVHLHQPLSPLNAFRPDVFVPTLTHLPRNGCGVPYCSSRRCPTNEELYQEVLGALVHYQTQIEPTMDWSAYSAEHFRANSGKLFPDSEQKRLELELKLPIREAGRPDLRANTEPPLTEYLRERGYDVETVVLLLAERHLRAYGVYRNPGSSGRTSFKVDTCIPAAFYLTGDRFTGLVSLRVSLPTRLTVRLLCLEPAEPQPIMYNPLRDNGRGRARR</sequence>
<evidence type="ECO:0000256" key="1">
    <source>
        <dbReference type="SAM" id="MobiDB-lite"/>
    </source>
</evidence>
<accession>E4YBX3</accession>
<feature type="compositionally biased region" description="Low complexity" evidence="1">
    <location>
        <begin position="331"/>
        <end position="345"/>
    </location>
</feature>
<feature type="compositionally biased region" description="Low complexity" evidence="1">
    <location>
        <begin position="383"/>
        <end position="425"/>
    </location>
</feature>